<dbReference type="GO" id="GO:0008483">
    <property type="term" value="F:transaminase activity"/>
    <property type="evidence" value="ECO:0007669"/>
    <property type="project" value="UniProtKB-KW"/>
</dbReference>
<dbReference type="PROSITE" id="PS00595">
    <property type="entry name" value="AA_TRANSFER_CLASS_5"/>
    <property type="match status" value="1"/>
</dbReference>
<dbReference type="PANTHER" id="PTHR43586:SF15">
    <property type="entry name" value="BLR3095 PROTEIN"/>
    <property type="match status" value="1"/>
</dbReference>
<accession>A0A831PNA0</accession>
<keyword evidence="2" id="KW-0663">Pyridoxal phosphate</keyword>
<dbReference type="InterPro" id="IPR020578">
    <property type="entry name" value="Aminotrans_V_PyrdxlP_BS"/>
</dbReference>
<sequence length="375" mass="40907">MSTLTAYRDLFPICNSRLFLNHAAIASPSLRVVERMNACMVECAEQGARNESQWNQGLDKIRCDAAKLMGAKAEDIALVSNTSTGLSLIAAAFPWRTGDAVLVPVPDFPSNIHPWTNLGRLGVQVIPVPRREGRIDCRDFARALKPGVRMVTLSSVNYVNGAAADLEEIGAFCREKGLFFVVDAIQSLGALPVDVGRAGIHALAAGGHKWLLGPMGSAILYLNHDFRRLLHPPLVGWKSMQDSDEFSEKFQLRDDAAAFEPGTPAWATLFGLGAALELLAEIGTETVRSRIFARCDEFITGLQARDIKIHSPLGPPERSGILSFSPPGTPERVFQALRAQGVELSLRQGLLRISPHFYNSSRDVSTFFDTLATIL</sequence>
<dbReference type="AlphaFoldDB" id="A0A831PNA0"/>
<name>A0A831PNA0_9BACT</name>
<evidence type="ECO:0000256" key="4">
    <source>
        <dbReference type="RuleBase" id="RU004504"/>
    </source>
</evidence>
<dbReference type="InterPro" id="IPR015422">
    <property type="entry name" value="PyrdxlP-dep_Trfase_small"/>
</dbReference>
<dbReference type="PANTHER" id="PTHR43586">
    <property type="entry name" value="CYSTEINE DESULFURASE"/>
    <property type="match status" value="1"/>
</dbReference>
<dbReference type="InterPro" id="IPR015424">
    <property type="entry name" value="PyrdxlP-dep_Trfase"/>
</dbReference>
<comment type="cofactor">
    <cofactor evidence="1 4">
        <name>pyridoxal 5'-phosphate</name>
        <dbReference type="ChEBI" id="CHEBI:597326"/>
    </cofactor>
</comment>
<comment type="similarity">
    <text evidence="3">Belongs to the class-V pyridoxal-phosphate-dependent aminotransferase family.</text>
</comment>
<dbReference type="SUPFAM" id="SSF53383">
    <property type="entry name" value="PLP-dependent transferases"/>
    <property type="match status" value="1"/>
</dbReference>
<feature type="domain" description="Aminotransferase class V" evidence="5">
    <location>
        <begin position="20"/>
        <end position="345"/>
    </location>
</feature>
<evidence type="ECO:0000256" key="2">
    <source>
        <dbReference type="ARBA" id="ARBA00022898"/>
    </source>
</evidence>
<comment type="caution">
    <text evidence="6">The sequence shown here is derived from an EMBL/GenBank/DDBJ whole genome shotgun (WGS) entry which is preliminary data.</text>
</comment>
<evidence type="ECO:0000313" key="6">
    <source>
        <dbReference type="EMBL" id="HDR46567.1"/>
    </source>
</evidence>
<dbReference type="Gene3D" id="3.90.1150.10">
    <property type="entry name" value="Aspartate Aminotransferase, domain 1"/>
    <property type="match status" value="1"/>
</dbReference>
<evidence type="ECO:0000256" key="3">
    <source>
        <dbReference type="RuleBase" id="RU004075"/>
    </source>
</evidence>
<keyword evidence="6" id="KW-0808">Transferase</keyword>
<organism evidence="6">
    <name type="scientific">Geoalkalibacter subterraneus</name>
    <dbReference type="NCBI Taxonomy" id="483547"/>
    <lineage>
        <taxon>Bacteria</taxon>
        <taxon>Pseudomonadati</taxon>
        <taxon>Thermodesulfobacteriota</taxon>
        <taxon>Desulfuromonadia</taxon>
        <taxon>Desulfuromonadales</taxon>
        <taxon>Geoalkalibacteraceae</taxon>
        <taxon>Geoalkalibacter</taxon>
    </lineage>
</organism>
<gene>
    <name evidence="6" type="ORF">ENN94_02590</name>
</gene>
<dbReference type="InterPro" id="IPR015421">
    <property type="entry name" value="PyrdxlP-dep_Trfase_major"/>
</dbReference>
<dbReference type="Pfam" id="PF00266">
    <property type="entry name" value="Aminotran_5"/>
    <property type="match status" value="1"/>
</dbReference>
<dbReference type="Proteomes" id="UP000886162">
    <property type="component" value="Unassembled WGS sequence"/>
</dbReference>
<evidence type="ECO:0000256" key="1">
    <source>
        <dbReference type="ARBA" id="ARBA00001933"/>
    </source>
</evidence>
<protein>
    <submittedName>
        <fullName evidence="6">Aminotransferase class V-fold PLP-dependent enzyme</fullName>
    </submittedName>
</protein>
<dbReference type="Gene3D" id="3.40.640.10">
    <property type="entry name" value="Type I PLP-dependent aspartate aminotransferase-like (Major domain)"/>
    <property type="match status" value="1"/>
</dbReference>
<reference evidence="6" key="1">
    <citation type="journal article" date="2020" name="mSystems">
        <title>Genome- and Community-Level Interaction Insights into Carbon Utilization and Element Cycling Functions of Hydrothermarchaeota in Hydrothermal Sediment.</title>
        <authorList>
            <person name="Zhou Z."/>
            <person name="Liu Y."/>
            <person name="Xu W."/>
            <person name="Pan J."/>
            <person name="Luo Z.H."/>
            <person name="Li M."/>
        </authorList>
    </citation>
    <scope>NUCLEOTIDE SEQUENCE [LARGE SCALE GENOMIC DNA]</scope>
    <source>
        <strain evidence="6">SpSt-1220</strain>
    </source>
</reference>
<proteinExistence type="inferred from homology"/>
<evidence type="ECO:0000259" key="5">
    <source>
        <dbReference type="Pfam" id="PF00266"/>
    </source>
</evidence>
<dbReference type="EMBL" id="DSDO01000174">
    <property type="protein sequence ID" value="HDR46567.1"/>
    <property type="molecule type" value="Genomic_DNA"/>
</dbReference>
<keyword evidence="6" id="KW-0032">Aminotransferase</keyword>
<dbReference type="InterPro" id="IPR000192">
    <property type="entry name" value="Aminotrans_V_dom"/>
</dbReference>